<dbReference type="PROSITE" id="PS00041">
    <property type="entry name" value="HTH_ARAC_FAMILY_1"/>
    <property type="match status" value="1"/>
</dbReference>
<accession>A0A5M6DMZ4</accession>
<dbReference type="InterPro" id="IPR018062">
    <property type="entry name" value="HTH_AraC-typ_CS"/>
</dbReference>
<dbReference type="SUPFAM" id="SSF46689">
    <property type="entry name" value="Homeodomain-like"/>
    <property type="match status" value="2"/>
</dbReference>
<evidence type="ECO:0000256" key="2">
    <source>
        <dbReference type="ARBA" id="ARBA00023125"/>
    </source>
</evidence>
<name>A0A5M6DMZ4_9BACT</name>
<dbReference type="SMART" id="SM00342">
    <property type="entry name" value="HTH_ARAC"/>
    <property type="match status" value="1"/>
</dbReference>
<dbReference type="RefSeq" id="WP_150088153.1">
    <property type="nucleotide sequence ID" value="NZ_VWSF01000005.1"/>
</dbReference>
<dbReference type="EMBL" id="VWSF01000005">
    <property type="protein sequence ID" value="KAA5547530.1"/>
    <property type="molecule type" value="Genomic_DNA"/>
</dbReference>
<evidence type="ECO:0000256" key="3">
    <source>
        <dbReference type="ARBA" id="ARBA00023163"/>
    </source>
</evidence>
<dbReference type="PROSITE" id="PS01124">
    <property type="entry name" value="HTH_ARAC_FAMILY_2"/>
    <property type="match status" value="1"/>
</dbReference>
<comment type="caution">
    <text evidence="5">The sequence shown here is derived from an EMBL/GenBank/DDBJ whole genome shotgun (WGS) entry which is preliminary data.</text>
</comment>
<evidence type="ECO:0000259" key="4">
    <source>
        <dbReference type="PROSITE" id="PS01124"/>
    </source>
</evidence>
<sequence length="308" mass="34957">MIRHEFPDLTWLQNQVALRFDKKQGWPNVVLNVKSTGCYRPNIAGPLSLFMNIKGQSHCGVAQHSVNIPETHYFITNPSEAYTLQIPEKSITETFNIHVGEQFLEQVYDGLVLPEDKLLADPFTVQSSPIYFFNRLYPKDATLNKLLNQLYAQAQTGVASNLLLEEGLINLLIYLLQVHRAALTETAKLPATKRATQLEIYKRLCYSIDYLQAHYNCEITLEELAQIACLSKFHYLRSFRACFGQTPHQYLMAVRLAKAKALLKYSDMQVTDIALEVGLQHVSSLSRLFAQKAATSAGNYRLQQVLSN</sequence>
<reference evidence="5 6" key="1">
    <citation type="submission" date="2019-09" db="EMBL/GenBank/DDBJ databases">
        <title>Genome sequence and assembly of Adhaeribacter sp.</title>
        <authorList>
            <person name="Chhetri G."/>
        </authorList>
    </citation>
    <scope>NUCLEOTIDE SEQUENCE [LARGE SCALE GENOMIC DNA]</scope>
    <source>
        <strain evidence="5 6">DK36</strain>
    </source>
</reference>
<organism evidence="5 6">
    <name type="scientific">Adhaeribacter rhizoryzae</name>
    <dbReference type="NCBI Taxonomy" id="2607907"/>
    <lineage>
        <taxon>Bacteria</taxon>
        <taxon>Pseudomonadati</taxon>
        <taxon>Bacteroidota</taxon>
        <taxon>Cytophagia</taxon>
        <taxon>Cytophagales</taxon>
        <taxon>Hymenobacteraceae</taxon>
        <taxon>Adhaeribacter</taxon>
    </lineage>
</organism>
<keyword evidence="2" id="KW-0238">DNA-binding</keyword>
<keyword evidence="6" id="KW-1185">Reference proteome</keyword>
<gene>
    <name evidence="5" type="ORF">F0145_09440</name>
</gene>
<dbReference type="Gene3D" id="1.10.10.60">
    <property type="entry name" value="Homeodomain-like"/>
    <property type="match status" value="2"/>
</dbReference>
<keyword evidence="1" id="KW-0805">Transcription regulation</keyword>
<dbReference type="Proteomes" id="UP000323426">
    <property type="component" value="Unassembled WGS sequence"/>
</dbReference>
<evidence type="ECO:0000256" key="1">
    <source>
        <dbReference type="ARBA" id="ARBA00023015"/>
    </source>
</evidence>
<feature type="domain" description="HTH araC/xylS-type" evidence="4">
    <location>
        <begin position="205"/>
        <end position="303"/>
    </location>
</feature>
<dbReference type="GO" id="GO:0003700">
    <property type="term" value="F:DNA-binding transcription factor activity"/>
    <property type="evidence" value="ECO:0007669"/>
    <property type="project" value="InterPro"/>
</dbReference>
<dbReference type="GO" id="GO:0043565">
    <property type="term" value="F:sequence-specific DNA binding"/>
    <property type="evidence" value="ECO:0007669"/>
    <property type="project" value="InterPro"/>
</dbReference>
<dbReference type="Pfam" id="PF12833">
    <property type="entry name" value="HTH_18"/>
    <property type="match status" value="1"/>
</dbReference>
<keyword evidence="3" id="KW-0804">Transcription</keyword>
<dbReference type="PANTHER" id="PTHR46796:SF14">
    <property type="entry name" value="TRANSCRIPTIONAL REGULATORY PROTEIN"/>
    <property type="match status" value="1"/>
</dbReference>
<dbReference type="InterPro" id="IPR050204">
    <property type="entry name" value="AraC_XylS_family_regulators"/>
</dbReference>
<dbReference type="AlphaFoldDB" id="A0A5M6DMZ4"/>
<proteinExistence type="predicted"/>
<protein>
    <submittedName>
        <fullName evidence="5">Helix-turn-helix transcriptional regulator</fullName>
    </submittedName>
</protein>
<dbReference type="PANTHER" id="PTHR46796">
    <property type="entry name" value="HTH-TYPE TRANSCRIPTIONAL ACTIVATOR RHAS-RELATED"/>
    <property type="match status" value="1"/>
</dbReference>
<evidence type="ECO:0000313" key="5">
    <source>
        <dbReference type="EMBL" id="KAA5547530.1"/>
    </source>
</evidence>
<dbReference type="InterPro" id="IPR018060">
    <property type="entry name" value="HTH_AraC"/>
</dbReference>
<dbReference type="InterPro" id="IPR009057">
    <property type="entry name" value="Homeodomain-like_sf"/>
</dbReference>
<evidence type="ECO:0000313" key="6">
    <source>
        <dbReference type="Proteomes" id="UP000323426"/>
    </source>
</evidence>